<protein>
    <recommendedName>
        <fullName evidence="10">Proline--tRNA ligase</fullName>
        <ecNumber evidence="10">6.1.1.15</ecNumber>
    </recommendedName>
    <alternativeName>
        <fullName evidence="10">Prolyl-tRNA synthetase</fullName>
        <shortName evidence="10">ProRS</shortName>
    </alternativeName>
</protein>
<dbReference type="EC" id="6.1.1.15" evidence="10"/>
<keyword evidence="8 10" id="KW-0030">Aminoacyl-tRNA synthetase</keyword>
<dbReference type="Gene3D" id="3.90.960.10">
    <property type="entry name" value="YbaK/aminoacyl-tRNA synthetase-associated domain"/>
    <property type="match status" value="1"/>
</dbReference>
<comment type="subunit">
    <text evidence="2 10">Homodimer.</text>
</comment>
<evidence type="ECO:0000256" key="2">
    <source>
        <dbReference type="ARBA" id="ARBA00011738"/>
    </source>
</evidence>
<dbReference type="CDD" id="cd00779">
    <property type="entry name" value="ProRS_core_prok"/>
    <property type="match status" value="1"/>
</dbReference>
<dbReference type="InterPro" id="IPR007214">
    <property type="entry name" value="YbaK/aa-tRNA-synth-assoc-dom"/>
</dbReference>
<keyword evidence="4 10" id="KW-0436">Ligase</keyword>
<keyword evidence="7 10" id="KW-0648">Protein biosynthesis</keyword>
<sequence length="591" mass="64874">MTNSNTNLSQVRASKQQTVLRMSQLYVPTLKEDPSDADIASHRLLLRAGFLRKTASGVYTFLPLGKRVLDKVEAIIREEMNAIGAQEIMMPALQPAELWHESGRWDDYGPELMRLVDRHDHGFCLGPTHEELITALVRNELRSYKQLPLSLYQIQVKFRDEIRPRFGLLRSREFIMKDAYSFHATQESLQQTYDAMAEAYGRICDRMGLKWVSVEADGGQIGGKVTREFMALAESGEAEIVHCSCGYAADAEVAECKAFPTLYDVDFQKVATPGVHTIAELAAFLDIPETSTVKALSGRSDDGRLVVLFVPGDHEVNELKAARAAGGFTLLTDEEMEAFGLHKGSMGPVGLPESAYVIADTSLQSVPKWVVGANEDGFHYVGARLGEDFTVNEWADLAVAKPGDACPVCNLPLQGARGIEVSQVFQLGTKYSEAMGATFMDEDGSEKPFVMGCYGVGVTRSMAAIVEQYNDELGMSWPLSVAPAEVCILPLTVGDDAVQPAAESLARKLAEMGVEVVIDDRNERAGVKFAEADLIGWPLQIIVGKRGLAEGKVEIKRRRTGERRDISLDALGDAFAFAKRNGMYLVTSLFE</sequence>
<dbReference type="Gene3D" id="3.30.930.10">
    <property type="entry name" value="Bira Bifunctional Protein, Domain 2"/>
    <property type="match status" value="2"/>
</dbReference>
<dbReference type="InterPro" id="IPR002314">
    <property type="entry name" value="aa-tRNA-synt_IIb"/>
</dbReference>
<dbReference type="FunFam" id="3.30.930.10:FF:000066">
    <property type="entry name" value="Proline--tRNA ligase"/>
    <property type="match status" value="1"/>
</dbReference>
<dbReference type="PRINTS" id="PR01046">
    <property type="entry name" value="TRNASYNTHPRO"/>
</dbReference>
<dbReference type="InterPro" id="IPR036754">
    <property type="entry name" value="YbaK/aa-tRNA-synt-asso_dom_sf"/>
</dbReference>
<reference evidence="12" key="1">
    <citation type="submission" date="2018-08" db="EMBL/GenBank/DDBJ databases">
        <title>Murine metabolic-syndrome-specific gut microbial biobank.</title>
        <authorList>
            <person name="Liu C."/>
        </authorList>
    </citation>
    <scope>NUCLEOTIDE SEQUENCE [LARGE SCALE GENOMIC DNA]</scope>
    <source>
        <strain evidence="12">Z82</strain>
    </source>
</reference>
<dbReference type="InterPro" id="IPR044140">
    <property type="entry name" value="ProRS_anticodon_short"/>
</dbReference>
<evidence type="ECO:0000256" key="3">
    <source>
        <dbReference type="ARBA" id="ARBA00022490"/>
    </source>
</evidence>
<dbReference type="GO" id="GO:0002161">
    <property type="term" value="F:aminoacyl-tRNA deacylase activity"/>
    <property type="evidence" value="ECO:0007669"/>
    <property type="project" value="InterPro"/>
</dbReference>
<dbReference type="InterPro" id="IPR004500">
    <property type="entry name" value="Pro-tRNA-synth_IIa_bac-type"/>
</dbReference>
<proteinExistence type="inferred from homology"/>
<evidence type="ECO:0000256" key="4">
    <source>
        <dbReference type="ARBA" id="ARBA00022598"/>
    </source>
</evidence>
<dbReference type="PANTHER" id="PTHR42753">
    <property type="entry name" value="MITOCHONDRIAL RIBOSOME PROTEIN L39/PROLYL-TRNA LIGASE FAMILY MEMBER"/>
    <property type="match status" value="1"/>
</dbReference>
<evidence type="ECO:0000313" key="12">
    <source>
        <dbReference type="EMBL" id="NBI34712.1"/>
    </source>
</evidence>
<dbReference type="HAMAP" id="MF_01569">
    <property type="entry name" value="Pro_tRNA_synth_type1"/>
    <property type="match status" value="1"/>
</dbReference>
<evidence type="ECO:0000256" key="7">
    <source>
        <dbReference type="ARBA" id="ARBA00022917"/>
    </source>
</evidence>
<dbReference type="InterPro" id="IPR002316">
    <property type="entry name" value="Pro-tRNA-ligase_IIa"/>
</dbReference>
<name>A0A7C9NUT3_9BACT</name>
<evidence type="ECO:0000256" key="9">
    <source>
        <dbReference type="ARBA" id="ARBA00047671"/>
    </source>
</evidence>
<dbReference type="InterPro" id="IPR050062">
    <property type="entry name" value="Pro-tRNA_synthetase"/>
</dbReference>
<dbReference type="SUPFAM" id="SSF55826">
    <property type="entry name" value="YbaK/ProRS associated domain"/>
    <property type="match status" value="1"/>
</dbReference>
<comment type="similarity">
    <text evidence="10">Belongs to the class-II aminoacyl-tRNA synthetase family. ProS type 1 subfamily.</text>
</comment>
<dbReference type="EMBL" id="QWKH01000042">
    <property type="protein sequence ID" value="NBI34712.1"/>
    <property type="molecule type" value="Genomic_DNA"/>
</dbReference>
<comment type="subcellular location">
    <subcellularLocation>
        <location evidence="1 10">Cytoplasm</location>
    </subcellularLocation>
</comment>
<dbReference type="GO" id="GO:0005829">
    <property type="term" value="C:cytosol"/>
    <property type="evidence" value="ECO:0007669"/>
    <property type="project" value="TreeGrafter"/>
</dbReference>
<evidence type="ECO:0000259" key="11">
    <source>
        <dbReference type="PROSITE" id="PS50862"/>
    </source>
</evidence>
<gene>
    <name evidence="10" type="primary">proS</name>
    <name evidence="12" type="ORF">D1639_06650</name>
</gene>
<dbReference type="Pfam" id="PF04073">
    <property type="entry name" value="tRNA_edit"/>
    <property type="match status" value="1"/>
</dbReference>
<comment type="caution">
    <text evidence="12">The sequence shown here is derived from an EMBL/GenBank/DDBJ whole genome shotgun (WGS) entry which is preliminary data.</text>
</comment>
<keyword evidence="3 10" id="KW-0963">Cytoplasm</keyword>
<accession>A0A7C9NUT3</accession>
<dbReference type="InterPro" id="IPR033730">
    <property type="entry name" value="ProRS_core_prok"/>
</dbReference>
<dbReference type="PROSITE" id="PS50862">
    <property type="entry name" value="AA_TRNA_LIGASE_II"/>
    <property type="match status" value="1"/>
</dbReference>
<evidence type="ECO:0000256" key="1">
    <source>
        <dbReference type="ARBA" id="ARBA00004496"/>
    </source>
</evidence>
<dbReference type="Pfam" id="PF03129">
    <property type="entry name" value="HGTP_anticodon"/>
    <property type="match status" value="1"/>
</dbReference>
<keyword evidence="5 10" id="KW-0547">Nucleotide-binding</keyword>
<comment type="catalytic activity">
    <reaction evidence="9 10">
        <text>tRNA(Pro) + L-proline + ATP = L-prolyl-tRNA(Pro) + AMP + diphosphate</text>
        <dbReference type="Rhea" id="RHEA:14305"/>
        <dbReference type="Rhea" id="RHEA-COMP:9700"/>
        <dbReference type="Rhea" id="RHEA-COMP:9702"/>
        <dbReference type="ChEBI" id="CHEBI:30616"/>
        <dbReference type="ChEBI" id="CHEBI:33019"/>
        <dbReference type="ChEBI" id="CHEBI:60039"/>
        <dbReference type="ChEBI" id="CHEBI:78442"/>
        <dbReference type="ChEBI" id="CHEBI:78532"/>
        <dbReference type="ChEBI" id="CHEBI:456215"/>
        <dbReference type="EC" id="6.1.1.15"/>
    </reaction>
</comment>
<dbReference type="SUPFAM" id="SSF52954">
    <property type="entry name" value="Class II aaRS ABD-related"/>
    <property type="match status" value="1"/>
</dbReference>
<dbReference type="Pfam" id="PF00587">
    <property type="entry name" value="tRNA-synt_2b"/>
    <property type="match status" value="1"/>
</dbReference>
<dbReference type="CDD" id="cd00861">
    <property type="entry name" value="ProRS_anticodon_short"/>
    <property type="match status" value="1"/>
</dbReference>
<dbReference type="Gene3D" id="3.40.50.800">
    <property type="entry name" value="Anticodon-binding domain"/>
    <property type="match status" value="1"/>
</dbReference>
<dbReference type="SUPFAM" id="SSF55681">
    <property type="entry name" value="Class II aaRS and biotin synthetases"/>
    <property type="match status" value="1"/>
</dbReference>
<dbReference type="NCBIfam" id="NF006625">
    <property type="entry name" value="PRK09194.1"/>
    <property type="match status" value="1"/>
</dbReference>
<evidence type="ECO:0000256" key="6">
    <source>
        <dbReference type="ARBA" id="ARBA00022840"/>
    </source>
</evidence>
<evidence type="ECO:0000256" key="8">
    <source>
        <dbReference type="ARBA" id="ARBA00023146"/>
    </source>
</evidence>
<dbReference type="NCBIfam" id="TIGR00409">
    <property type="entry name" value="proS_fam_II"/>
    <property type="match status" value="1"/>
</dbReference>
<dbReference type="InterPro" id="IPR023717">
    <property type="entry name" value="Pro-tRNA-Synthase_IIa_type1"/>
</dbReference>
<evidence type="ECO:0000256" key="10">
    <source>
        <dbReference type="HAMAP-Rule" id="MF_01569"/>
    </source>
</evidence>
<organism evidence="12">
    <name type="scientific">Muribaculaceae bacterium Z82</name>
    <dbReference type="NCBI Taxonomy" id="2304548"/>
    <lineage>
        <taxon>Bacteria</taxon>
        <taxon>Pseudomonadati</taxon>
        <taxon>Bacteroidota</taxon>
        <taxon>Bacteroidia</taxon>
        <taxon>Bacteroidales</taxon>
        <taxon>Muribaculaceae</taxon>
    </lineage>
</organism>
<dbReference type="InterPro" id="IPR045864">
    <property type="entry name" value="aa-tRNA-synth_II/BPL/LPL"/>
</dbReference>
<dbReference type="GO" id="GO:0004827">
    <property type="term" value="F:proline-tRNA ligase activity"/>
    <property type="evidence" value="ECO:0007669"/>
    <property type="project" value="UniProtKB-UniRule"/>
</dbReference>
<keyword evidence="6 10" id="KW-0067">ATP-binding</keyword>
<dbReference type="GO" id="GO:0005524">
    <property type="term" value="F:ATP binding"/>
    <property type="evidence" value="ECO:0007669"/>
    <property type="project" value="UniProtKB-UniRule"/>
</dbReference>
<dbReference type="AlphaFoldDB" id="A0A7C9NUT3"/>
<dbReference type="GO" id="GO:0006433">
    <property type="term" value="P:prolyl-tRNA aminoacylation"/>
    <property type="evidence" value="ECO:0007669"/>
    <property type="project" value="UniProtKB-UniRule"/>
</dbReference>
<evidence type="ECO:0000256" key="5">
    <source>
        <dbReference type="ARBA" id="ARBA00022741"/>
    </source>
</evidence>
<feature type="domain" description="Aminoacyl-transfer RNA synthetases class-II family profile" evidence="11">
    <location>
        <begin position="57"/>
        <end position="478"/>
    </location>
</feature>
<comment type="function">
    <text evidence="10">Catalyzes the attachment of proline to tRNA(Pro) in a two-step reaction: proline is first activated by ATP to form Pro-AMP and then transferred to the acceptor end of tRNA(Pro). As ProRS can inadvertently accommodate and process non-cognate amino acids such as alanine and cysteine, to avoid such errors it has two additional distinct editing activities against alanine. One activity is designated as 'pretransfer' editing and involves the tRNA(Pro)-independent hydrolysis of activated Ala-AMP. The other activity is designated 'posttransfer' editing and involves deacylation of mischarged Ala-tRNA(Pro). The misacylated Cys-tRNA(Pro) is not edited by ProRS.</text>
</comment>
<dbReference type="InterPro" id="IPR036621">
    <property type="entry name" value="Anticodon-bd_dom_sf"/>
</dbReference>
<dbReference type="InterPro" id="IPR006195">
    <property type="entry name" value="aa-tRNA-synth_II"/>
</dbReference>
<dbReference type="CDD" id="cd04334">
    <property type="entry name" value="ProRS-INS"/>
    <property type="match status" value="1"/>
</dbReference>
<dbReference type="PANTHER" id="PTHR42753:SF2">
    <property type="entry name" value="PROLINE--TRNA LIGASE"/>
    <property type="match status" value="1"/>
</dbReference>
<dbReference type="InterPro" id="IPR004154">
    <property type="entry name" value="Anticodon-bd"/>
</dbReference>
<comment type="domain">
    <text evidence="10">Consists of three domains: the N-terminal catalytic domain, the editing domain and the C-terminal anticodon-binding domain.</text>
</comment>